<comment type="caution">
    <text evidence="4">The sequence shown here is derived from an EMBL/GenBank/DDBJ whole genome shotgun (WGS) entry which is preliminary data.</text>
</comment>
<feature type="transmembrane region" description="Helical" evidence="2">
    <location>
        <begin position="20"/>
        <end position="43"/>
    </location>
</feature>
<keyword evidence="2" id="KW-0472">Membrane</keyword>
<dbReference type="Pfam" id="PF20152">
    <property type="entry name" value="DUF6534"/>
    <property type="match status" value="1"/>
</dbReference>
<dbReference type="PANTHER" id="PTHR40465">
    <property type="entry name" value="CHROMOSOME 1, WHOLE GENOME SHOTGUN SEQUENCE"/>
    <property type="match status" value="1"/>
</dbReference>
<keyword evidence="2" id="KW-1133">Transmembrane helix</keyword>
<dbReference type="EMBL" id="SDEE01000285">
    <property type="protein sequence ID" value="RXW18170.1"/>
    <property type="molecule type" value="Genomic_DNA"/>
</dbReference>
<feature type="transmembrane region" description="Helical" evidence="2">
    <location>
        <begin position="235"/>
        <end position="258"/>
    </location>
</feature>
<feature type="transmembrane region" description="Helical" evidence="2">
    <location>
        <begin position="128"/>
        <end position="150"/>
    </location>
</feature>
<feature type="transmembrane region" description="Helical" evidence="2">
    <location>
        <begin position="170"/>
        <end position="191"/>
    </location>
</feature>
<evidence type="ECO:0000256" key="1">
    <source>
        <dbReference type="SAM" id="MobiDB-lite"/>
    </source>
</evidence>
<evidence type="ECO:0000259" key="3">
    <source>
        <dbReference type="Pfam" id="PF20152"/>
    </source>
</evidence>
<reference evidence="4 5" key="1">
    <citation type="submission" date="2019-01" db="EMBL/GenBank/DDBJ databases">
        <title>Draft genome sequence of Psathyrella aberdarensis IHI B618.</title>
        <authorList>
            <person name="Buettner E."/>
            <person name="Kellner H."/>
        </authorList>
    </citation>
    <scope>NUCLEOTIDE SEQUENCE [LARGE SCALE GENOMIC DNA]</scope>
    <source>
        <strain evidence="4 5">IHI B618</strain>
    </source>
</reference>
<name>A0A4Q2DEI1_9AGAR</name>
<accession>A0A4Q2DEI1</accession>
<feature type="compositionally biased region" description="Basic and acidic residues" evidence="1">
    <location>
        <begin position="311"/>
        <end position="323"/>
    </location>
</feature>
<feature type="transmembrane region" description="Helical" evidence="2">
    <location>
        <begin position="55"/>
        <end position="76"/>
    </location>
</feature>
<proteinExistence type="predicted"/>
<organism evidence="4 5">
    <name type="scientific">Candolleomyces aberdarensis</name>
    <dbReference type="NCBI Taxonomy" id="2316362"/>
    <lineage>
        <taxon>Eukaryota</taxon>
        <taxon>Fungi</taxon>
        <taxon>Dikarya</taxon>
        <taxon>Basidiomycota</taxon>
        <taxon>Agaricomycotina</taxon>
        <taxon>Agaricomycetes</taxon>
        <taxon>Agaricomycetidae</taxon>
        <taxon>Agaricales</taxon>
        <taxon>Agaricineae</taxon>
        <taxon>Psathyrellaceae</taxon>
        <taxon>Candolleomyces</taxon>
    </lineage>
</organism>
<gene>
    <name evidence="4" type="ORF">EST38_g7686</name>
</gene>
<keyword evidence="5" id="KW-1185">Reference proteome</keyword>
<evidence type="ECO:0000313" key="5">
    <source>
        <dbReference type="Proteomes" id="UP000290288"/>
    </source>
</evidence>
<protein>
    <recommendedName>
        <fullName evidence="3">DUF6534 domain-containing protein</fullName>
    </recommendedName>
</protein>
<dbReference type="PANTHER" id="PTHR40465:SF1">
    <property type="entry name" value="DUF6534 DOMAIN-CONTAINING PROTEIN"/>
    <property type="match status" value="1"/>
</dbReference>
<feature type="transmembrane region" description="Helical" evidence="2">
    <location>
        <begin position="203"/>
        <end position="229"/>
    </location>
</feature>
<evidence type="ECO:0000256" key="2">
    <source>
        <dbReference type="SAM" id="Phobius"/>
    </source>
</evidence>
<dbReference type="Proteomes" id="UP000290288">
    <property type="component" value="Unassembled WGS sequence"/>
</dbReference>
<keyword evidence="2" id="KW-0812">Transmembrane</keyword>
<evidence type="ECO:0000313" key="4">
    <source>
        <dbReference type="EMBL" id="RXW18170.1"/>
    </source>
</evidence>
<feature type="transmembrane region" description="Helical" evidence="2">
    <location>
        <begin position="96"/>
        <end position="116"/>
    </location>
</feature>
<sequence>MSTAATRALIQPTIDATLGAIFLGHTVACVVYGIVVTQIFMYFRNYPGDKTWFKWVVVAILVLSTSDQAFITHILYHYCILHYADINVLFQAKTTWSLILQLTAGAVVGFIVKSYFAFRVWRFSSRNVWISGLILLLTVGQLGLAIAFTIEAFKLPDVFAVHELRTLGTISLGTGVATDVLTATALCYFLNKLRTGLASSDSLVNNLCAYAINTGVLTSTLSIATLVLYNGVQGINLYFVATYFILSKLYAISFMATLNTRRTIRGRGTDAQGGVTTNNTNMFHLGTRLPSMAPTDLNQWDVVYPPALMKTQDDHQPQDHPQELHYNSYYGRQDK</sequence>
<feature type="domain" description="DUF6534" evidence="3">
    <location>
        <begin position="176"/>
        <end position="262"/>
    </location>
</feature>
<dbReference type="AlphaFoldDB" id="A0A4Q2DEI1"/>
<dbReference type="OrthoDB" id="3190888at2759"/>
<dbReference type="InterPro" id="IPR045339">
    <property type="entry name" value="DUF6534"/>
</dbReference>
<feature type="region of interest" description="Disordered" evidence="1">
    <location>
        <begin position="311"/>
        <end position="335"/>
    </location>
</feature>